<gene>
    <name evidence="11" type="ORF">IAC18_06145</name>
</gene>
<keyword evidence="4" id="KW-0328">Glycosyltransferase</keyword>
<comment type="caution">
    <text evidence="11">The sequence shown here is derived from an EMBL/GenBank/DDBJ whole genome shotgun (WGS) entry which is preliminary data.</text>
</comment>
<evidence type="ECO:0000313" key="11">
    <source>
        <dbReference type="EMBL" id="HIS67129.1"/>
    </source>
</evidence>
<dbReference type="Proteomes" id="UP000824001">
    <property type="component" value="Unassembled WGS sequence"/>
</dbReference>
<dbReference type="GO" id="GO:0031501">
    <property type="term" value="C:mannosyltransferase complex"/>
    <property type="evidence" value="ECO:0007669"/>
    <property type="project" value="TreeGrafter"/>
</dbReference>
<keyword evidence="6 10" id="KW-0812">Transmembrane</keyword>
<dbReference type="GO" id="GO:0004376">
    <property type="term" value="F:GPI mannosyltransferase activity"/>
    <property type="evidence" value="ECO:0007669"/>
    <property type="project" value="InterPro"/>
</dbReference>
<comment type="subcellular location">
    <subcellularLocation>
        <location evidence="1">Endoplasmic reticulum membrane</location>
        <topology evidence="1">Multi-pass membrane protein</topology>
    </subcellularLocation>
</comment>
<dbReference type="Pfam" id="PF04188">
    <property type="entry name" value="Mannosyl_trans2"/>
    <property type="match status" value="1"/>
</dbReference>
<evidence type="ECO:0000256" key="1">
    <source>
        <dbReference type="ARBA" id="ARBA00004477"/>
    </source>
</evidence>
<feature type="transmembrane region" description="Helical" evidence="10">
    <location>
        <begin position="88"/>
        <end position="110"/>
    </location>
</feature>
<dbReference type="GO" id="GO:0006506">
    <property type="term" value="P:GPI anchor biosynthetic process"/>
    <property type="evidence" value="ECO:0007669"/>
    <property type="project" value="UniProtKB-KW"/>
</dbReference>
<dbReference type="PANTHER" id="PTHR12468:SF2">
    <property type="entry name" value="GPI MANNOSYLTRANSFERASE 2"/>
    <property type="match status" value="1"/>
</dbReference>
<keyword evidence="8 10" id="KW-1133">Transmembrane helix</keyword>
<keyword evidence="3" id="KW-0337">GPI-anchor biosynthesis</keyword>
<evidence type="ECO:0000256" key="2">
    <source>
        <dbReference type="ARBA" id="ARBA00004687"/>
    </source>
</evidence>
<evidence type="ECO:0000256" key="9">
    <source>
        <dbReference type="ARBA" id="ARBA00023136"/>
    </source>
</evidence>
<feature type="transmembrane region" description="Helical" evidence="10">
    <location>
        <begin position="12"/>
        <end position="31"/>
    </location>
</feature>
<evidence type="ECO:0000256" key="4">
    <source>
        <dbReference type="ARBA" id="ARBA00022676"/>
    </source>
</evidence>
<evidence type="ECO:0000256" key="7">
    <source>
        <dbReference type="ARBA" id="ARBA00022824"/>
    </source>
</evidence>
<evidence type="ECO:0000313" key="12">
    <source>
        <dbReference type="Proteomes" id="UP000824001"/>
    </source>
</evidence>
<keyword evidence="9 10" id="KW-0472">Membrane</keyword>
<keyword evidence="7" id="KW-0256">Endoplasmic reticulum</keyword>
<evidence type="ECO:0000256" key="5">
    <source>
        <dbReference type="ARBA" id="ARBA00022679"/>
    </source>
</evidence>
<feature type="transmembrane region" description="Helical" evidence="10">
    <location>
        <begin position="37"/>
        <end position="59"/>
    </location>
</feature>
<feature type="transmembrane region" description="Helical" evidence="10">
    <location>
        <begin position="427"/>
        <end position="448"/>
    </location>
</feature>
<dbReference type="AlphaFoldDB" id="A0A9D1FE45"/>
<dbReference type="InterPro" id="IPR007315">
    <property type="entry name" value="PIG-V/Gpi18"/>
</dbReference>
<reference evidence="11" key="1">
    <citation type="submission" date="2020-10" db="EMBL/GenBank/DDBJ databases">
        <authorList>
            <person name="Gilroy R."/>
        </authorList>
    </citation>
    <scope>NUCLEOTIDE SEQUENCE</scope>
    <source>
        <strain evidence="11">ChiHjej10B9-9673</strain>
    </source>
</reference>
<feature type="transmembrane region" description="Helical" evidence="10">
    <location>
        <begin position="289"/>
        <end position="309"/>
    </location>
</feature>
<feature type="transmembrane region" description="Helical" evidence="10">
    <location>
        <begin position="352"/>
        <end position="375"/>
    </location>
</feature>
<evidence type="ECO:0008006" key="13">
    <source>
        <dbReference type="Google" id="ProtNLM"/>
    </source>
</evidence>
<proteinExistence type="predicted"/>
<evidence type="ECO:0000256" key="3">
    <source>
        <dbReference type="ARBA" id="ARBA00022502"/>
    </source>
</evidence>
<dbReference type="GO" id="GO:0000009">
    <property type="term" value="F:alpha-1,6-mannosyltransferase activity"/>
    <property type="evidence" value="ECO:0007669"/>
    <property type="project" value="InterPro"/>
</dbReference>
<keyword evidence="5" id="KW-0808">Transferase</keyword>
<sequence length="451" mass="50559">MRSLLRKYTLPGLIICLLGLAALGLAYIIWLGDTRHGLLPCLAAALSAALFALVCLRFVPGWMRFWSGGKYRAPAPSLAEPARIRTSIFIWLLVYCLLLQIFIYVLFAALGRGRGLAEYLEFWKCLDSGHYVDIARDWYLSEGSRDRVVQLVFLPGYPLAMRLMHFFVRDWVLSGLLVSILSFSAAGSVIYSLLRLDYGHEESLRAVSYLCLLPGSFFFVAPMSESLFLLLSAGCVYLVRRGKIGAGCLLGAYAAFTRSLGLMLFVPACMELVHEAVDAPRGRRRPARFLWLLLIPAGFGAYLAVNYQVSGNPFQYMIYQSEHWGQNLGLFFNTAAYQLEGFLSSLGNNAPYAYGLWLPNLVFDFAALAVMIPAARDMRPSYTAWFIAYYFVSIGATWLLSSPRYMISLLPFFLALSSLARTRTRDAALSAALIILNILYAIAFVLRWQVW</sequence>
<organism evidence="11 12">
    <name type="scientific">Candidatus Scatomorpha merdipullorum</name>
    <dbReference type="NCBI Taxonomy" id="2840927"/>
    <lineage>
        <taxon>Bacteria</taxon>
        <taxon>Bacillati</taxon>
        <taxon>Bacillota</taxon>
        <taxon>Clostridia</taxon>
        <taxon>Eubacteriales</taxon>
        <taxon>Candidatus Scatomorpha</taxon>
    </lineage>
</organism>
<dbReference type="GO" id="GO:0016020">
    <property type="term" value="C:membrane"/>
    <property type="evidence" value="ECO:0007669"/>
    <property type="project" value="GOC"/>
</dbReference>
<dbReference type="EMBL" id="DVJK01000170">
    <property type="protein sequence ID" value="HIS67129.1"/>
    <property type="molecule type" value="Genomic_DNA"/>
</dbReference>
<dbReference type="PANTHER" id="PTHR12468">
    <property type="entry name" value="GPI MANNOSYLTRANSFERASE 2"/>
    <property type="match status" value="1"/>
</dbReference>
<reference evidence="11" key="2">
    <citation type="journal article" date="2021" name="PeerJ">
        <title>Extensive microbial diversity within the chicken gut microbiome revealed by metagenomics and culture.</title>
        <authorList>
            <person name="Gilroy R."/>
            <person name="Ravi A."/>
            <person name="Getino M."/>
            <person name="Pursley I."/>
            <person name="Horton D.L."/>
            <person name="Alikhan N.F."/>
            <person name="Baker D."/>
            <person name="Gharbi K."/>
            <person name="Hall N."/>
            <person name="Watson M."/>
            <person name="Adriaenssens E.M."/>
            <person name="Foster-Nyarko E."/>
            <person name="Jarju S."/>
            <person name="Secka A."/>
            <person name="Antonio M."/>
            <person name="Oren A."/>
            <person name="Chaudhuri R.R."/>
            <person name="La Ragione R."/>
            <person name="Hildebrand F."/>
            <person name="Pallen M.J."/>
        </authorList>
    </citation>
    <scope>NUCLEOTIDE SEQUENCE</scope>
    <source>
        <strain evidence="11">ChiHjej10B9-9673</strain>
    </source>
</reference>
<feature type="transmembrane region" description="Helical" evidence="10">
    <location>
        <begin position="382"/>
        <end position="399"/>
    </location>
</feature>
<evidence type="ECO:0000256" key="10">
    <source>
        <dbReference type="SAM" id="Phobius"/>
    </source>
</evidence>
<accession>A0A9D1FE45</accession>
<comment type="pathway">
    <text evidence="2">Glycolipid biosynthesis; glycosylphosphatidylinositol-anchor biosynthesis.</text>
</comment>
<evidence type="ECO:0000256" key="8">
    <source>
        <dbReference type="ARBA" id="ARBA00022989"/>
    </source>
</evidence>
<protein>
    <recommendedName>
        <fullName evidence="13">Glycosyltransferase RgtA/B/C/D-like domain-containing protein</fullName>
    </recommendedName>
</protein>
<feature type="transmembrane region" description="Helical" evidence="10">
    <location>
        <begin position="171"/>
        <end position="194"/>
    </location>
</feature>
<name>A0A9D1FE45_9FIRM</name>
<evidence type="ECO:0000256" key="6">
    <source>
        <dbReference type="ARBA" id="ARBA00022692"/>
    </source>
</evidence>